<dbReference type="AlphaFoldDB" id="A0A5D5AV01"/>
<evidence type="ECO:0000256" key="1">
    <source>
        <dbReference type="SAM" id="Phobius"/>
    </source>
</evidence>
<organism evidence="2 3">
    <name type="scientific">Natrialba swarupiae</name>
    <dbReference type="NCBI Taxonomy" id="2448032"/>
    <lineage>
        <taxon>Archaea</taxon>
        <taxon>Methanobacteriati</taxon>
        <taxon>Methanobacteriota</taxon>
        <taxon>Stenosarchaea group</taxon>
        <taxon>Halobacteria</taxon>
        <taxon>Halobacteriales</taxon>
        <taxon>Natrialbaceae</taxon>
        <taxon>Natrialba</taxon>
    </lineage>
</organism>
<keyword evidence="1" id="KW-1133">Transmembrane helix</keyword>
<keyword evidence="1" id="KW-0812">Transmembrane</keyword>
<keyword evidence="1" id="KW-0472">Membrane</keyword>
<evidence type="ECO:0000313" key="3">
    <source>
        <dbReference type="Proteomes" id="UP000324104"/>
    </source>
</evidence>
<dbReference type="EMBL" id="VTAW01000002">
    <property type="protein sequence ID" value="TYT63450.1"/>
    <property type="molecule type" value="Genomic_DNA"/>
</dbReference>
<gene>
    <name evidence="2" type="ORF">FYC77_02425</name>
</gene>
<reference evidence="2 3" key="1">
    <citation type="submission" date="2019-08" db="EMBL/GenBank/DDBJ databases">
        <title>Archaea genome.</title>
        <authorList>
            <person name="Kajale S."/>
            <person name="Shouche Y."/>
            <person name="Deshpande N."/>
            <person name="Sharma A."/>
        </authorList>
    </citation>
    <scope>NUCLEOTIDE SEQUENCE [LARGE SCALE GENOMIC DNA]</scope>
    <source>
        <strain evidence="2 3">ESP3B_9</strain>
    </source>
</reference>
<keyword evidence="3" id="KW-1185">Reference proteome</keyword>
<name>A0A5D5AV01_9EURY</name>
<comment type="caution">
    <text evidence="2">The sequence shown here is derived from an EMBL/GenBank/DDBJ whole genome shotgun (WGS) entry which is preliminary data.</text>
</comment>
<evidence type="ECO:0000313" key="2">
    <source>
        <dbReference type="EMBL" id="TYT63450.1"/>
    </source>
</evidence>
<accession>A0A5D5AV01</accession>
<feature type="transmembrane region" description="Helical" evidence="1">
    <location>
        <begin position="51"/>
        <end position="70"/>
    </location>
</feature>
<dbReference type="Proteomes" id="UP000324104">
    <property type="component" value="Unassembled WGS sequence"/>
</dbReference>
<sequence length="73" mass="7631">MLWLVVGVVLIGLGLAGVRYAPAIVEAQHRQGMTPYAGEESLEDDDRVSVTRGVGVVAVLGGLFVVAYSVGVF</sequence>
<protein>
    <submittedName>
        <fullName evidence="2">Uncharacterized protein</fullName>
    </submittedName>
</protein>
<proteinExistence type="predicted"/>
<dbReference type="RefSeq" id="WP_149079917.1">
    <property type="nucleotide sequence ID" value="NZ_VTAW01000002.1"/>
</dbReference>